<dbReference type="EMBL" id="JARBHB010000004">
    <property type="protein sequence ID" value="KAJ8887500.1"/>
    <property type="molecule type" value="Genomic_DNA"/>
</dbReference>
<accession>A0ABQ9HTS3</accession>
<gene>
    <name evidence="1" type="ORF">PR048_013715</name>
</gene>
<keyword evidence="2" id="KW-1185">Reference proteome</keyword>
<reference evidence="1 2" key="1">
    <citation type="submission" date="2023-02" db="EMBL/GenBank/DDBJ databases">
        <title>LHISI_Scaffold_Assembly.</title>
        <authorList>
            <person name="Stuart O.P."/>
            <person name="Cleave R."/>
            <person name="Magrath M.J.L."/>
            <person name="Mikheyev A.S."/>
        </authorList>
    </citation>
    <scope>NUCLEOTIDE SEQUENCE [LARGE SCALE GENOMIC DNA]</scope>
    <source>
        <strain evidence="1">Daus_M_001</strain>
        <tissue evidence="1">Leg muscle</tissue>
    </source>
</reference>
<sequence length="96" mass="10746">MCIFDDGGNITHVKSKITLQEGKEDFSPPMIDNCVKCRRYEARGISSAPLALPEDREQDTLAFEVISVDLAAPLIICDGYKALIIHFTCFYRAVHL</sequence>
<comment type="caution">
    <text evidence="1">The sequence shown here is derived from an EMBL/GenBank/DDBJ whole genome shotgun (WGS) entry which is preliminary data.</text>
</comment>
<name>A0ABQ9HTS3_9NEOP</name>
<organism evidence="1 2">
    <name type="scientific">Dryococelus australis</name>
    <dbReference type="NCBI Taxonomy" id="614101"/>
    <lineage>
        <taxon>Eukaryota</taxon>
        <taxon>Metazoa</taxon>
        <taxon>Ecdysozoa</taxon>
        <taxon>Arthropoda</taxon>
        <taxon>Hexapoda</taxon>
        <taxon>Insecta</taxon>
        <taxon>Pterygota</taxon>
        <taxon>Neoptera</taxon>
        <taxon>Polyneoptera</taxon>
        <taxon>Phasmatodea</taxon>
        <taxon>Verophasmatodea</taxon>
        <taxon>Anareolatae</taxon>
        <taxon>Phasmatidae</taxon>
        <taxon>Eurycanthinae</taxon>
        <taxon>Dryococelus</taxon>
    </lineage>
</organism>
<evidence type="ECO:0000313" key="2">
    <source>
        <dbReference type="Proteomes" id="UP001159363"/>
    </source>
</evidence>
<dbReference type="Proteomes" id="UP001159363">
    <property type="component" value="Chromosome X"/>
</dbReference>
<proteinExistence type="predicted"/>
<protein>
    <submittedName>
        <fullName evidence="1">Uncharacterized protein</fullName>
    </submittedName>
</protein>
<evidence type="ECO:0000313" key="1">
    <source>
        <dbReference type="EMBL" id="KAJ8887500.1"/>
    </source>
</evidence>